<name>A0ABW8D4C5_STRBI</name>
<keyword evidence="2" id="KW-1185">Reference proteome</keyword>
<proteinExistence type="predicted"/>
<reference evidence="1 2" key="1">
    <citation type="submission" date="2024-10" db="EMBL/GenBank/DDBJ databases">
        <title>The Natural Products Discovery Center: Release of the First 8490 Sequenced Strains for Exploring Actinobacteria Biosynthetic Diversity.</title>
        <authorList>
            <person name="Kalkreuter E."/>
            <person name="Kautsar S.A."/>
            <person name="Yang D."/>
            <person name="Bader C.D."/>
            <person name="Teijaro C.N."/>
            <person name="Fluegel L."/>
            <person name="Davis C.M."/>
            <person name="Simpson J.R."/>
            <person name="Lauterbach L."/>
            <person name="Steele A.D."/>
            <person name="Gui C."/>
            <person name="Meng S."/>
            <person name="Li G."/>
            <person name="Viehrig K."/>
            <person name="Ye F."/>
            <person name="Su P."/>
            <person name="Kiefer A.F."/>
            <person name="Nichols A."/>
            <person name="Cepeda A.J."/>
            <person name="Yan W."/>
            <person name="Fan B."/>
            <person name="Jiang Y."/>
            <person name="Adhikari A."/>
            <person name="Zheng C.-J."/>
            <person name="Schuster L."/>
            <person name="Cowan T.M."/>
            <person name="Smanski M.J."/>
            <person name="Chevrette M.G."/>
            <person name="De Carvalho L.P.S."/>
            <person name="Shen B."/>
        </authorList>
    </citation>
    <scope>NUCLEOTIDE SEQUENCE [LARGE SCALE GENOMIC DNA]</scope>
    <source>
        <strain evidence="1 2">NPDC053346</strain>
    </source>
</reference>
<protein>
    <submittedName>
        <fullName evidence="1">Uncharacterized protein</fullName>
    </submittedName>
</protein>
<dbReference type="RefSeq" id="WP_399621653.1">
    <property type="nucleotide sequence ID" value="NZ_JBITYT010000023.1"/>
</dbReference>
<gene>
    <name evidence="1" type="ORF">ACIGW0_31445</name>
</gene>
<organism evidence="1 2">
    <name type="scientific">Streptomyces bikiniensis</name>
    <dbReference type="NCBI Taxonomy" id="1896"/>
    <lineage>
        <taxon>Bacteria</taxon>
        <taxon>Bacillati</taxon>
        <taxon>Actinomycetota</taxon>
        <taxon>Actinomycetes</taxon>
        <taxon>Kitasatosporales</taxon>
        <taxon>Streptomycetaceae</taxon>
        <taxon>Streptomyces</taxon>
    </lineage>
</organism>
<comment type="caution">
    <text evidence="1">The sequence shown here is derived from an EMBL/GenBank/DDBJ whole genome shotgun (WGS) entry which is preliminary data.</text>
</comment>
<evidence type="ECO:0000313" key="1">
    <source>
        <dbReference type="EMBL" id="MFI9123856.1"/>
    </source>
</evidence>
<accession>A0ABW8D4C5</accession>
<dbReference type="Proteomes" id="UP001614391">
    <property type="component" value="Unassembled WGS sequence"/>
</dbReference>
<sequence length="99" mass="11175">MSDLVSAGAPELPEGYFYRVRPAVLVSAFFVEVRRRNRFIGSTELASILVYPSDHPSATEAIVTACREACLQWRESETARAVYREAERFRGDHDPRGGR</sequence>
<evidence type="ECO:0000313" key="2">
    <source>
        <dbReference type="Proteomes" id="UP001614391"/>
    </source>
</evidence>
<dbReference type="EMBL" id="JBITYT010000023">
    <property type="protein sequence ID" value="MFI9123856.1"/>
    <property type="molecule type" value="Genomic_DNA"/>
</dbReference>